<dbReference type="GO" id="GO:0003677">
    <property type="term" value="F:DNA binding"/>
    <property type="evidence" value="ECO:0007669"/>
    <property type="project" value="UniProtKB-KW"/>
</dbReference>
<keyword evidence="6" id="KW-0973">c-di-GMP</keyword>
<sequence length="261" mass="28867">MKPIDLPRIECIRTQPAAGVESECSDCGRFCDTCAFSRACLATGYGRRELAALHCLVEHVGLRAEGDYVFRRGEPFRAIYAVRSGSVKTSLFERDGREQVLGFYLPGEVVGLNGIYPERYPCDAVALGNATLCRFSFPAMSELASTLPAVQQHLFRLLSRELGMASLLAGDHTADERLAAFLLDLGERHGRRGLSATSFQLPMSRSDMANYLRLAPETVSRVFSRFRSRRWVAIEGRQLRLTDVDALRDLGTTSVQAAARA</sequence>
<evidence type="ECO:0000256" key="5">
    <source>
        <dbReference type="ARBA" id="ARBA00022533"/>
    </source>
</evidence>
<keyword evidence="7" id="KW-0805">Transcription regulation</keyword>
<dbReference type="InterPro" id="IPR012318">
    <property type="entry name" value="HTH_CRP"/>
</dbReference>
<name>A0A4R0YT42_9GAMM</name>
<dbReference type="InterPro" id="IPR014710">
    <property type="entry name" value="RmlC-like_jellyroll"/>
</dbReference>
<dbReference type="Pfam" id="PF13545">
    <property type="entry name" value="HTH_Crp_2"/>
    <property type="match status" value="1"/>
</dbReference>
<evidence type="ECO:0000256" key="11">
    <source>
        <dbReference type="ARBA" id="ARBA00023163"/>
    </source>
</evidence>
<evidence type="ECO:0000256" key="3">
    <source>
        <dbReference type="ARBA" id="ARBA00020769"/>
    </source>
</evidence>
<dbReference type="Gene3D" id="2.60.120.10">
    <property type="entry name" value="Jelly Rolls"/>
    <property type="match status" value="1"/>
</dbReference>
<feature type="domain" description="Cyclic nucleotide-binding" evidence="13">
    <location>
        <begin position="41"/>
        <end position="111"/>
    </location>
</feature>
<evidence type="ECO:0000256" key="7">
    <source>
        <dbReference type="ARBA" id="ARBA00023015"/>
    </source>
</evidence>
<dbReference type="InterPro" id="IPR050397">
    <property type="entry name" value="Env_Response_Regulators"/>
</dbReference>
<keyword evidence="4" id="KW-0678">Repressor</keyword>
<dbReference type="InterPro" id="IPR036388">
    <property type="entry name" value="WH-like_DNA-bd_sf"/>
</dbReference>
<keyword evidence="9" id="KW-0238">DNA-binding</keyword>
<dbReference type="RefSeq" id="WP_131407693.1">
    <property type="nucleotide sequence ID" value="NZ_SJTG01000002.1"/>
</dbReference>
<dbReference type="InterPro" id="IPR018490">
    <property type="entry name" value="cNMP-bd_dom_sf"/>
</dbReference>
<evidence type="ECO:0000256" key="10">
    <source>
        <dbReference type="ARBA" id="ARBA00023159"/>
    </source>
</evidence>
<evidence type="ECO:0000256" key="9">
    <source>
        <dbReference type="ARBA" id="ARBA00023125"/>
    </source>
</evidence>
<dbReference type="Pfam" id="PF00027">
    <property type="entry name" value="cNMP_binding"/>
    <property type="match status" value="1"/>
</dbReference>
<reference evidence="15 16" key="1">
    <citation type="submission" date="2019-02" db="EMBL/GenBank/DDBJ databases">
        <title>Dyella amyloliquefaciens sp. nov., isolated from forest soil.</title>
        <authorList>
            <person name="Gao Z.-H."/>
            <person name="Qiu L.-H."/>
        </authorList>
    </citation>
    <scope>NUCLEOTIDE SEQUENCE [LARGE SCALE GENOMIC DNA]</scope>
    <source>
        <strain evidence="15 16">KACC 12747</strain>
    </source>
</reference>
<organism evidence="15 16">
    <name type="scientific">Dyella soli</name>
    <dbReference type="NCBI Taxonomy" id="522319"/>
    <lineage>
        <taxon>Bacteria</taxon>
        <taxon>Pseudomonadati</taxon>
        <taxon>Pseudomonadota</taxon>
        <taxon>Gammaproteobacteria</taxon>
        <taxon>Lysobacterales</taxon>
        <taxon>Rhodanobacteraceae</taxon>
        <taxon>Dyella</taxon>
    </lineage>
</organism>
<evidence type="ECO:0000256" key="1">
    <source>
        <dbReference type="ARBA" id="ARBA00004496"/>
    </source>
</evidence>
<dbReference type="GO" id="GO:0005829">
    <property type="term" value="C:cytosol"/>
    <property type="evidence" value="ECO:0007669"/>
    <property type="project" value="TreeGrafter"/>
</dbReference>
<comment type="subunit">
    <text evidence="2">Homodimer.</text>
</comment>
<evidence type="ECO:0000256" key="6">
    <source>
        <dbReference type="ARBA" id="ARBA00022636"/>
    </source>
</evidence>
<keyword evidence="10" id="KW-0010">Activator</keyword>
<dbReference type="PROSITE" id="PS51063">
    <property type="entry name" value="HTH_CRP_2"/>
    <property type="match status" value="1"/>
</dbReference>
<dbReference type="SUPFAM" id="SSF51206">
    <property type="entry name" value="cAMP-binding domain-like"/>
    <property type="match status" value="1"/>
</dbReference>
<evidence type="ECO:0000256" key="4">
    <source>
        <dbReference type="ARBA" id="ARBA00022491"/>
    </source>
</evidence>
<dbReference type="CDD" id="cd00038">
    <property type="entry name" value="CAP_ED"/>
    <property type="match status" value="1"/>
</dbReference>
<gene>
    <name evidence="15" type="ORF">EZM97_14025</name>
</gene>
<evidence type="ECO:0000259" key="14">
    <source>
        <dbReference type="PROSITE" id="PS51063"/>
    </source>
</evidence>
<dbReference type="AlphaFoldDB" id="A0A4R0YT42"/>
<keyword evidence="16" id="KW-1185">Reference proteome</keyword>
<dbReference type="InterPro" id="IPR036390">
    <property type="entry name" value="WH_DNA-bd_sf"/>
</dbReference>
<evidence type="ECO:0000259" key="13">
    <source>
        <dbReference type="PROSITE" id="PS50042"/>
    </source>
</evidence>
<evidence type="ECO:0000313" key="16">
    <source>
        <dbReference type="Proteomes" id="UP000291822"/>
    </source>
</evidence>
<evidence type="ECO:0000256" key="12">
    <source>
        <dbReference type="ARBA" id="ARBA00031697"/>
    </source>
</evidence>
<feature type="domain" description="HTH crp-type" evidence="14">
    <location>
        <begin position="172"/>
        <end position="245"/>
    </location>
</feature>
<dbReference type="EMBL" id="SJTG01000002">
    <property type="protein sequence ID" value="TCI10048.1"/>
    <property type="molecule type" value="Genomic_DNA"/>
</dbReference>
<dbReference type="PROSITE" id="PS50042">
    <property type="entry name" value="CNMP_BINDING_3"/>
    <property type="match status" value="1"/>
</dbReference>
<dbReference type="Gene3D" id="1.10.10.10">
    <property type="entry name" value="Winged helix-like DNA-binding domain superfamily/Winged helix DNA-binding domain"/>
    <property type="match status" value="1"/>
</dbReference>
<dbReference type="FunFam" id="1.10.10.10:FF:000028">
    <property type="entry name" value="Fumarate/nitrate reduction transcriptional regulator Fnr"/>
    <property type="match status" value="1"/>
</dbReference>
<comment type="caution">
    <text evidence="15">The sequence shown here is derived from an EMBL/GenBank/DDBJ whole genome shotgun (WGS) entry which is preliminary data.</text>
</comment>
<dbReference type="PRINTS" id="PR00034">
    <property type="entry name" value="HTHCRP"/>
</dbReference>
<comment type="subcellular location">
    <subcellularLocation>
        <location evidence="1">Cytoplasm</location>
    </subcellularLocation>
</comment>
<keyword evidence="11" id="KW-0804">Transcription</keyword>
<evidence type="ECO:0000313" key="15">
    <source>
        <dbReference type="EMBL" id="TCI10048.1"/>
    </source>
</evidence>
<dbReference type="InterPro" id="IPR000595">
    <property type="entry name" value="cNMP-bd_dom"/>
</dbReference>
<dbReference type="SMART" id="SM00100">
    <property type="entry name" value="cNMP"/>
    <property type="match status" value="1"/>
</dbReference>
<dbReference type="Proteomes" id="UP000291822">
    <property type="component" value="Unassembled WGS sequence"/>
</dbReference>
<dbReference type="GO" id="GO:0003824">
    <property type="term" value="F:catalytic activity"/>
    <property type="evidence" value="ECO:0007669"/>
    <property type="project" value="UniProtKB-KW"/>
</dbReference>
<dbReference type="PANTHER" id="PTHR24567:SF75">
    <property type="entry name" value="FUMARATE AND NITRATE REDUCTION REGULATORY PROTEIN"/>
    <property type="match status" value="1"/>
</dbReference>
<evidence type="ECO:0000256" key="8">
    <source>
        <dbReference type="ARBA" id="ARBA00023026"/>
    </source>
</evidence>
<protein>
    <recommendedName>
        <fullName evidence="3">CRP-like protein Clp</fullName>
    </recommendedName>
    <alternativeName>
        <fullName evidence="12">Catabolite activation-like protein</fullName>
    </alternativeName>
</protein>
<dbReference type="SUPFAM" id="SSF46785">
    <property type="entry name" value="Winged helix' DNA-binding domain"/>
    <property type="match status" value="1"/>
</dbReference>
<evidence type="ECO:0000256" key="2">
    <source>
        <dbReference type="ARBA" id="ARBA00011738"/>
    </source>
</evidence>
<dbReference type="SMART" id="SM00419">
    <property type="entry name" value="HTH_CRP"/>
    <property type="match status" value="1"/>
</dbReference>
<dbReference type="PANTHER" id="PTHR24567">
    <property type="entry name" value="CRP FAMILY TRANSCRIPTIONAL REGULATORY PROTEIN"/>
    <property type="match status" value="1"/>
</dbReference>
<keyword evidence="5" id="KW-0021">Allosteric enzyme</keyword>
<dbReference type="GO" id="GO:0003700">
    <property type="term" value="F:DNA-binding transcription factor activity"/>
    <property type="evidence" value="ECO:0007669"/>
    <property type="project" value="TreeGrafter"/>
</dbReference>
<proteinExistence type="predicted"/>
<keyword evidence="8" id="KW-0843">Virulence</keyword>
<accession>A0A4R0YT42</accession>